<keyword evidence="4" id="KW-1185">Reference proteome</keyword>
<feature type="compositionally biased region" description="Basic and acidic residues" evidence="1">
    <location>
        <begin position="34"/>
        <end position="44"/>
    </location>
</feature>
<evidence type="ECO:0000259" key="2">
    <source>
        <dbReference type="Pfam" id="PF14214"/>
    </source>
</evidence>
<proteinExistence type="predicted"/>
<dbReference type="InterPro" id="IPR025476">
    <property type="entry name" value="Helitron_helicase-like"/>
</dbReference>
<feature type="domain" description="Helitron helicase-like" evidence="2">
    <location>
        <begin position="298"/>
        <end position="444"/>
    </location>
</feature>
<dbReference type="EMBL" id="BGPR01001478">
    <property type="protein sequence ID" value="GBM54894.1"/>
    <property type="molecule type" value="Genomic_DNA"/>
</dbReference>
<protein>
    <recommendedName>
        <fullName evidence="2">Helitron helicase-like domain-containing protein</fullName>
    </recommendedName>
</protein>
<feature type="compositionally biased region" description="Basic and acidic residues" evidence="1">
    <location>
        <begin position="1"/>
        <end position="18"/>
    </location>
</feature>
<evidence type="ECO:0000313" key="4">
    <source>
        <dbReference type="Proteomes" id="UP000499080"/>
    </source>
</evidence>
<dbReference type="PANTHER" id="PTHR45786:SF74">
    <property type="entry name" value="ATP-DEPENDENT DNA HELICASE"/>
    <property type="match status" value="1"/>
</dbReference>
<feature type="region of interest" description="Disordered" evidence="1">
    <location>
        <begin position="1"/>
        <end position="101"/>
    </location>
</feature>
<evidence type="ECO:0000313" key="3">
    <source>
        <dbReference type="EMBL" id="GBM54894.1"/>
    </source>
</evidence>
<dbReference type="PANTHER" id="PTHR45786">
    <property type="entry name" value="DNA BINDING PROTEIN-LIKE"/>
    <property type="match status" value="1"/>
</dbReference>
<reference evidence="3 4" key="1">
    <citation type="journal article" date="2019" name="Sci. Rep.">
        <title>Orb-weaving spider Araneus ventricosus genome elucidates the spidroin gene catalogue.</title>
        <authorList>
            <person name="Kono N."/>
            <person name="Nakamura H."/>
            <person name="Ohtoshi R."/>
            <person name="Moran D.A.P."/>
            <person name="Shinohara A."/>
            <person name="Yoshida Y."/>
            <person name="Fujiwara M."/>
            <person name="Mori M."/>
            <person name="Tomita M."/>
            <person name="Arakawa K."/>
        </authorList>
    </citation>
    <scope>NUCLEOTIDE SEQUENCE [LARGE SCALE GENOMIC DNA]</scope>
</reference>
<name>A0A4Y2GRW4_ARAVE</name>
<dbReference type="AlphaFoldDB" id="A0A4Y2GRW4"/>
<feature type="compositionally biased region" description="Basic and acidic residues" evidence="1">
    <location>
        <begin position="80"/>
        <end position="101"/>
    </location>
</feature>
<comment type="caution">
    <text evidence="3">The sequence shown here is derived from an EMBL/GenBank/DDBJ whole genome shotgun (WGS) entry which is preliminary data.</text>
</comment>
<feature type="compositionally biased region" description="Polar residues" evidence="1">
    <location>
        <begin position="47"/>
        <end position="56"/>
    </location>
</feature>
<sequence length="455" mass="53491">MRDRENSSRAGESKDQRRQRLQVKRIQANTSRATESEDQREHHLQTKRIQANTSRAIESEDQREHRLQKMRKQASTSRATESEDKREQRLQTKRIETSTSRASERHSNLCLEGFHYDPRKDYSKHINAVIGGMNQISKYCFALKYKCEPLVGSLLPLPSENSKFSQTYFNGDEEREVNQRCDNILGLRRDIVLNLQRMFYENNQLIKTFKAALEDMPSYECKVIIRADRRPVGEHERRFNNPQINEVAIIIARSDCDRRDIVIQIRGGSLQGIAETNRSYDALQYPIIFWQGEDGYNFDADRRLYIRLNQNKLQSEEYIHLKDAVATEKNVDDIGLMVILPSTFTGSPRQMHEYTQDAMTHVRSSGRPDLFITFTSNPASPEIKEELTHGQTSTDRHDLLARVFRQKQQKLINVLTKMDVFGETRCWMYSIEWQKRRLPHSYYLIWLKEKIHSKN</sequence>
<organism evidence="3 4">
    <name type="scientific">Araneus ventricosus</name>
    <name type="common">Orbweaver spider</name>
    <name type="synonym">Epeira ventricosa</name>
    <dbReference type="NCBI Taxonomy" id="182803"/>
    <lineage>
        <taxon>Eukaryota</taxon>
        <taxon>Metazoa</taxon>
        <taxon>Ecdysozoa</taxon>
        <taxon>Arthropoda</taxon>
        <taxon>Chelicerata</taxon>
        <taxon>Arachnida</taxon>
        <taxon>Araneae</taxon>
        <taxon>Araneomorphae</taxon>
        <taxon>Entelegynae</taxon>
        <taxon>Araneoidea</taxon>
        <taxon>Araneidae</taxon>
        <taxon>Araneus</taxon>
    </lineage>
</organism>
<gene>
    <name evidence="3" type="ORF">AVEN_77807_1</name>
</gene>
<accession>A0A4Y2GRW4</accession>
<dbReference type="Pfam" id="PF14214">
    <property type="entry name" value="Helitron_like_N"/>
    <property type="match status" value="1"/>
</dbReference>
<dbReference type="OrthoDB" id="10051381at2759"/>
<feature type="compositionally biased region" description="Basic and acidic residues" evidence="1">
    <location>
        <begin position="57"/>
        <end position="67"/>
    </location>
</feature>
<dbReference type="Proteomes" id="UP000499080">
    <property type="component" value="Unassembled WGS sequence"/>
</dbReference>
<evidence type="ECO:0000256" key="1">
    <source>
        <dbReference type="SAM" id="MobiDB-lite"/>
    </source>
</evidence>